<keyword evidence="3" id="KW-1185">Reference proteome</keyword>
<feature type="compositionally biased region" description="Basic and acidic residues" evidence="1">
    <location>
        <begin position="7"/>
        <end position="25"/>
    </location>
</feature>
<dbReference type="AlphaFoldDB" id="A0A151T3P4"/>
<name>A0A151T3P4_CAJCA</name>
<dbReference type="Gramene" id="C.cajan_15703.t">
    <property type="protein sequence ID" value="C.cajan_15703.t.cds1"/>
    <property type="gene ID" value="C.cajan_15703"/>
</dbReference>
<organism evidence="2 3">
    <name type="scientific">Cajanus cajan</name>
    <name type="common">Pigeon pea</name>
    <name type="synonym">Cajanus indicus</name>
    <dbReference type="NCBI Taxonomy" id="3821"/>
    <lineage>
        <taxon>Eukaryota</taxon>
        <taxon>Viridiplantae</taxon>
        <taxon>Streptophyta</taxon>
        <taxon>Embryophyta</taxon>
        <taxon>Tracheophyta</taxon>
        <taxon>Spermatophyta</taxon>
        <taxon>Magnoliopsida</taxon>
        <taxon>eudicotyledons</taxon>
        <taxon>Gunneridae</taxon>
        <taxon>Pentapetalae</taxon>
        <taxon>rosids</taxon>
        <taxon>fabids</taxon>
        <taxon>Fabales</taxon>
        <taxon>Fabaceae</taxon>
        <taxon>Papilionoideae</taxon>
        <taxon>50 kb inversion clade</taxon>
        <taxon>NPAAA clade</taxon>
        <taxon>indigoferoid/millettioid clade</taxon>
        <taxon>Phaseoleae</taxon>
        <taxon>Cajanus</taxon>
    </lineage>
</organism>
<protein>
    <submittedName>
        <fullName evidence="2">Uncharacterized protein</fullName>
    </submittedName>
</protein>
<dbReference type="Proteomes" id="UP000075243">
    <property type="component" value="Chromosome 8"/>
</dbReference>
<feature type="region of interest" description="Disordered" evidence="1">
    <location>
        <begin position="1"/>
        <end position="25"/>
    </location>
</feature>
<proteinExistence type="predicted"/>
<reference evidence="2 3" key="1">
    <citation type="journal article" date="2012" name="Nat. Biotechnol.">
        <title>Draft genome sequence of pigeonpea (Cajanus cajan), an orphan legume crop of resource-poor farmers.</title>
        <authorList>
            <person name="Varshney R.K."/>
            <person name="Chen W."/>
            <person name="Li Y."/>
            <person name="Bharti A.K."/>
            <person name="Saxena R.K."/>
            <person name="Schlueter J.A."/>
            <person name="Donoghue M.T."/>
            <person name="Azam S."/>
            <person name="Fan G."/>
            <person name="Whaley A.M."/>
            <person name="Farmer A.D."/>
            <person name="Sheridan J."/>
            <person name="Iwata A."/>
            <person name="Tuteja R."/>
            <person name="Penmetsa R.V."/>
            <person name="Wu W."/>
            <person name="Upadhyaya H.D."/>
            <person name="Yang S.P."/>
            <person name="Shah T."/>
            <person name="Saxena K.B."/>
            <person name="Michael T."/>
            <person name="McCombie W.R."/>
            <person name="Yang B."/>
            <person name="Zhang G."/>
            <person name="Yang H."/>
            <person name="Wang J."/>
            <person name="Spillane C."/>
            <person name="Cook D.R."/>
            <person name="May G.D."/>
            <person name="Xu X."/>
            <person name="Jackson S.A."/>
        </authorList>
    </citation>
    <scope>NUCLEOTIDE SEQUENCE [LARGE SCALE GENOMIC DNA]</scope>
    <source>
        <strain evidence="3">cv. Asha</strain>
    </source>
</reference>
<evidence type="ECO:0000313" key="3">
    <source>
        <dbReference type="Proteomes" id="UP000075243"/>
    </source>
</evidence>
<evidence type="ECO:0000313" key="2">
    <source>
        <dbReference type="EMBL" id="KYP61657.1"/>
    </source>
</evidence>
<evidence type="ECO:0000256" key="1">
    <source>
        <dbReference type="SAM" id="MobiDB-lite"/>
    </source>
</evidence>
<sequence length="61" mass="6878">MNAISDFSEKENDGDEAHRIREKETRVQKNVVENAIDAAVREEIDGLQSFHDENGVPPDVL</sequence>
<dbReference type="EMBL" id="CM003610">
    <property type="protein sequence ID" value="KYP61657.1"/>
    <property type="molecule type" value="Genomic_DNA"/>
</dbReference>
<dbReference type="STRING" id="3821.A0A151T3P4"/>
<gene>
    <name evidence="2" type="ORF">KK1_016165</name>
</gene>
<accession>A0A151T3P4</accession>